<accession>A0A562JJU0</accession>
<organism evidence="5 6">
    <name type="scientific">Sedimentibacter saalensis</name>
    <dbReference type="NCBI Taxonomy" id="130788"/>
    <lineage>
        <taxon>Bacteria</taxon>
        <taxon>Bacillati</taxon>
        <taxon>Bacillota</taxon>
        <taxon>Tissierellia</taxon>
        <taxon>Sedimentibacter</taxon>
    </lineage>
</organism>
<keyword evidence="1" id="KW-0805">Transcription regulation</keyword>
<dbReference type="InterPro" id="IPR011711">
    <property type="entry name" value="GntR_C"/>
</dbReference>
<evidence type="ECO:0000259" key="4">
    <source>
        <dbReference type="PROSITE" id="PS50949"/>
    </source>
</evidence>
<dbReference type="PRINTS" id="PR00035">
    <property type="entry name" value="HTHGNTR"/>
</dbReference>
<dbReference type="AlphaFoldDB" id="A0A562JJU0"/>
<dbReference type="PROSITE" id="PS50949">
    <property type="entry name" value="HTH_GNTR"/>
    <property type="match status" value="1"/>
</dbReference>
<dbReference type="InterPro" id="IPR008920">
    <property type="entry name" value="TF_FadR/GntR_C"/>
</dbReference>
<gene>
    <name evidence="5" type="ORF">LY60_00121</name>
</gene>
<proteinExistence type="predicted"/>
<dbReference type="Gene3D" id="1.20.120.530">
    <property type="entry name" value="GntR ligand-binding domain-like"/>
    <property type="match status" value="1"/>
</dbReference>
<dbReference type="GO" id="GO:0003700">
    <property type="term" value="F:DNA-binding transcription factor activity"/>
    <property type="evidence" value="ECO:0007669"/>
    <property type="project" value="InterPro"/>
</dbReference>
<dbReference type="PANTHER" id="PTHR43537:SF43">
    <property type="entry name" value="GNTR-FAMILY TRANSCRIPTIONAL REGULATOR"/>
    <property type="match status" value="1"/>
</dbReference>
<evidence type="ECO:0000313" key="6">
    <source>
        <dbReference type="Proteomes" id="UP000315343"/>
    </source>
</evidence>
<dbReference type="PANTHER" id="PTHR43537">
    <property type="entry name" value="TRANSCRIPTIONAL REGULATOR, GNTR FAMILY"/>
    <property type="match status" value="1"/>
</dbReference>
<dbReference type="Pfam" id="PF00392">
    <property type="entry name" value="GntR"/>
    <property type="match status" value="1"/>
</dbReference>
<dbReference type="EMBL" id="VLKH01000001">
    <property type="protein sequence ID" value="TWH83512.1"/>
    <property type="molecule type" value="Genomic_DNA"/>
</dbReference>
<evidence type="ECO:0000256" key="3">
    <source>
        <dbReference type="ARBA" id="ARBA00023163"/>
    </source>
</evidence>
<dbReference type="SMART" id="SM00895">
    <property type="entry name" value="FCD"/>
    <property type="match status" value="1"/>
</dbReference>
<dbReference type="Proteomes" id="UP000315343">
    <property type="component" value="Unassembled WGS sequence"/>
</dbReference>
<dbReference type="CDD" id="cd07377">
    <property type="entry name" value="WHTH_GntR"/>
    <property type="match status" value="1"/>
</dbReference>
<reference evidence="5 6" key="1">
    <citation type="submission" date="2019-07" db="EMBL/GenBank/DDBJ databases">
        <title>Genomic Encyclopedia of Type Strains, Phase I: the one thousand microbial genomes (KMG-I) project.</title>
        <authorList>
            <person name="Kyrpides N."/>
        </authorList>
    </citation>
    <scope>NUCLEOTIDE SEQUENCE [LARGE SCALE GENOMIC DNA]</scope>
    <source>
        <strain evidence="5 6">DSM 13558</strain>
    </source>
</reference>
<keyword evidence="2" id="KW-0238">DNA-binding</keyword>
<dbReference type="SMART" id="SM00345">
    <property type="entry name" value="HTH_GNTR"/>
    <property type="match status" value="1"/>
</dbReference>
<comment type="caution">
    <text evidence="5">The sequence shown here is derived from an EMBL/GenBank/DDBJ whole genome shotgun (WGS) entry which is preliminary data.</text>
</comment>
<name>A0A562JJU0_9FIRM</name>
<dbReference type="InterPro" id="IPR000524">
    <property type="entry name" value="Tscrpt_reg_HTH_GntR"/>
</dbReference>
<dbReference type="GO" id="GO:0003677">
    <property type="term" value="F:DNA binding"/>
    <property type="evidence" value="ECO:0007669"/>
    <property type="project" value="UniProtKB-KW"/>
</dbReference>
<keyword evidence="3" id="KW-0804">Transcription</keyword>
<dbReference type="RefSeq" id="WP_145078541.1">
    <property type="nucleotide sequence ID" value="NZ_DAMBUX010000007.1"/>
</dbReference>
<keyword evidence="5" id="KW-0670">Pyruvate</keyword>
<evidence type="ECO:0000256" key="2">
    <source>
        <dbReference type="ARBA" id="ARBA00023125"/>
    </source>
</evidence>
<evidence type="ECO:0000256" key="1">
    <source>
        <dbReference type="ARBA" id="ARBA00023015"/>
    </source>
</evidence>
<dbReference type="OrthoDB" id="9801546at2"/>
<sequence length="232" mass="26806">MFETIENKKISQMVIEQIQGMIMRGELKNGDKLPPERELTQTLNIGRPALREALKALEVIGVIESRHGQGNFVVNNTENSVFKPLSLSFKLSNGNIEEILELRRLIEDYTVKQAAILADKKDTVILQEIHNAMVNADTTEQKSQYDKQFHYEIARISKNILINSLLESTSYLFDSFINKTVRMSFFGEDSIDKIYEEHLRIIEAIEKHDAKEAARRMHIHMNNIDVYLLNEQ</sequence>
<dbReference type="InterPro" id="IPR036390">
    <property type="entry name" value="WH_DNA-bd_sf"/>
</dbReference>
<dbReference type="Pfam" id="PF07729">
    <property type="entry name" value="FCD"/>
    <property type="match status" value="1"/>
</dbReference>
<dbReference type="Gene3D" id="1.10.10.10">
    <property type="entry name" value="Winged helix-like DNA-binding domain superfamily/Winged helix DNA-binding domain"/>
    <property type="match status" value="1"/>
</dbReference>
<dbReference type="SUPFAM" id="SSF46785">
    <property type="entry name" value="Winged helix' DNA-binding domain"/>
    <property type="match status" value="1"/>
</dbReference>
<feature type="domain" description="HTH gntR-type" evidence="4">
    <location>
        <begin position="8"/>
        <end position="76"/>
    </location>
</feature>
<protein>
    <submittedName>
        <fullName evidence="5">GntR family transcriptional repressor for pyruvate dehydrogenase complex</fullName>
    </submittedName>
</protein>
<keyword evidence="6" id="KW-1185">Reference proteome</keyword>
<dbReference type="SUPFAM" id="SSF48008">
    <property type="entry name" value="GntR ligand-binding domain-like"/>
    <property type="match status" value="1"/>
</dbReference>
<dbReference type="InterPro" id="IPR036388">
    <property type="entry name" value="WH-like_DNA-bd_sf"/>
</dbReference>
<evidence type="ECO:0000313" key="5">
    <source>
        <dbReference type="EMBL" id="TWH83512.1"/>
    </source>
</evidence>